<evidence type="ECO:0000256" key="4">
    <source>
        <dbReference type="ARBA" id="ARBA00023136"/>
    </source>
</evidence>
<comment type="caution">
    <text evidence="7">The sequence shown here is derived from an EMBL/GenBank/DDBJ whole genome shotgun (WGS) entry which is preliminary data.</text>
</comment>
<keyword evidence="8" id="KW-1185">Reference proteome</keyword>
<dbReference type="AlphaFoldDB" id="A0A5C8K251"/>
<dbReference type="Gene3D" id="1.25.40.390">
    <property type="match status" value="1"/>
</dbReference>
<evidence type="ECO:0000313" key="8">
    <source>
        <dbReference type="Proteomes" id="UP000321926"/>
    </source>
</evidence>
<comment type="subcellular location">
    <subcellularLocation>
        <location evidence="1">Cell outer membrane</location>
    </subcellularLocation>
</comment>
<dbReference type="InterPro" id="IPR012944">
    <property type="entry name" value="SusD_RagB_dom"/>
</dbReference>
<dbReference type="Pfam" id="PF07980">
    <property type="entry name" value="SusD_RagB"/>
    <property type="match status" value="1"/>
</dbReference>
<organism evidence="7 8">
    <name type="scientific">Pontibacter qinzhouensis</name>
    <dbReference type="NCBI Taxonomy" id="2603253"/>
    <lineage>
        <taxon>Bacteria</taxon>
        <taxon>Pseudomonadati</taxon>
        <taxon>Bacteroidota</taxon>
        <taxon>Cytophagia</taxon>
        <taxon>Cytophagales</taxon>
        <taxon>Hymenobacteraceae</taxon>
        <taxon>Pontibacter</taxon>
    </lineage>
</organism>
<dbReference type="SUPFAM" id="SSF48452">
    <property type="entry name" value="TPR-like"/>
    <property type="match status" value="1"/>
</dbReference>
<gene>
    <name evidence="7" type="ORF">FVR03_13810</name>
</gene>
<evidence type="ECO:0000313" key="7">
    <source>
        <dbReference type="EMBL" id="TXK44308.1"/>
    </source>
</evidence>
<comment type="similarity">
    <text evidence="2">Belongs to the SusD family.</text>
</comment>
<dbReference type="Proteomes" id="UP000321926">
    <property type="component" value="Unassembled WGS sequence"/>
</dbReference>
<dbReference type="EMBL" id="VRTY01000050">
    <property type="protein sequence ID" value="TXK44308.1"/>
    <property type="molecule type" value="Genomic_DNA"/>
</dbReference>
<evidence type="ECO:0000256" key="5">
    <source>
        <dbReference type="ARBA" id="ARBA00023237"/>
    </source>
</evidence>
<dbReference type="GO" id="GO:0009279">
    <property type="term" value="C:cell outer membrane"/>
    <property type="evidence" value="ECO:0007669"/>
    <property type="project" value="UniProtKB-SubCell"/>
</dbReference>
<keyword evidence="4" id="KW-0472">Membrane</keyword>
<dbReference type="PROSITE" id="PS51257">
    <property type="entry name" value="PROKAR_LIPOPROTEIN"/>
    <property type="match status" value="1"/>
</dbReference>
<evidence type="ECO:0000256" key="3">
    <source>
        <dbReference type="ARBA" id="ARBA00022729"/>
    </source>
</evidence>
<keyword evidence="3" id="KW-0732">Signal</keyword>
<evidence type="ECO:0000256" key="1">
    <source>
        <dbReference type="ARBA" id="ARBA00004442"/>
    </source>
</evidence>
<feature type="domain" description="RagB/SusD" evidence="6">
    <location>
        <begin position="468"/>
        <end position="534"/>
    </location>
</feature>
<evidence type="ECO:0000259" key="6">
    <source>
        <dbReference type="Pfam" id="PF07980"/>
    </source>
</evidence>
<protein>
    <submittedName>
        <fullName evidence="7">RagB/SusD family nutrient uptake outer membrane protein</fullName>
    </submittedName>
</protein>
<accession>A0A5C8K251</accession>
<sequence>MKNKLFRSIARVVPVVLLGLSILSCKDMFEIEPETTLDIEKSYQNVYDADAAVIGIYGKFLRLAEANVVLNELRADLMNVTPNAAAHADLMEVNYHTVTEGNKYADPRPYYEVILNCNDVLHNFRKMVKENKITQDQFNYRYSDIVALRSWVYLQLGIHFGSIPYVTNPLANVNELKSQAAFPRIEFETLLDSLINFTEKIPHKGVYPEGTSLLVNIDGYNTRKFFINKRLVLGDLHLWKGNYTNAARHYRVIMETASDNPGNTTRYFNMYRVSWAEAFNPEVGFNGTQSTPWDFEWVWDLPFSKDFSPTNPFIKLFANAGGEYLIKPSQKAIDNWAAQTRSSLTPGDIRGTWAVQYQFGQPVAGKYLQNFNPALPFDTKGNWFLARISMIHLRFAEAANRDGHQKLAESFVQRGIRRNFTYPDSLLTTTNPDVSRTQQTFLPAPYDFDARIGDFPHFRAPWHRHDGLRSRAGLQDINLEGATQEGIEDAIIQEAALELAFEGNRWEDLLRIARRRNDPTFLADKVAEKFEKANDPRAGEVRSKLLDRHNWYLPFRWE</sequence>
<keyword evidence="5" id="KW-0998">Cell outer membrane</keyword>
<name>A0A5C8K251_9BACT</name>
<dbReference type="OrthoDB" id="9792139at2"/>
<proteinExistence type="inferred from homology"/>
<dbReference type="InterPro" id="IPR011990">
    <property type="entry name" value="TPR-like_helical_dom_sf"/>
</dbReference>
<dbReference type="RefSeq" id="WP_147922345.1">
    <property type="nucleotide sequence ID" value="NZ_VRTY01000050.1"/>
</dbReference>
<evidence type="ECO:0000256" key="2">
    <source>
        <dbReference type="ARBA" id="ARBA00006275"/>
    </source>
</evidence>
<reference evidence="7 8" key="1">
    <citation type="submission" date="2019-08" db="EMBL/GenBank/DDBJ databases">
        <authorList>
            <person name="Shi S."/>
        </authorList>
    </citation>
    <scope>NUCLEOTIDE SEQUENCE [LARGE SCALE GENOMIC DNA]</scope>
    <source>
        <strain evidence="7 8">GY10130</strain>
    </source>
</reference>